<dbReference type="InterPro" id="IPR001258">
    <property type="entry name" value="NHL_repeat"/>
</dbReference>
<dbReference type="Proteomes" id="UP000594688">
    <property type="component" value="Chromosome"/>
</dbReference>
<proteinExistence type="predicted"/>
<feature type="compositionally biased region" description="Acidic residues" evidence="2">
    <location>
        <begin position="464"/>
        <end position="510"/>
    </location>
</feature>
<accession>A0A7T0BU80</accession>
<name>A0A7T0BU80_9BACT</name>
<sequence length="510" mass="57205">MSDEEKERAGESEEALEVADDALEEEEIEEDALTEEEMDEVEEVEEEAEVETGAVLVLGQSDFETREANRGADDPSDNTLMEPQFVHRFGDMVFVSDRGNHRVLVWNTLPEENGEPSSLVLGQEDFADCLENRGITTTLDEMTSGLGDENLEGFTISKPEEDTLSAPAGIWVVQNKLYVSDSGNHRVLCWNGIPVDDGEAPNLVMGQDNLDCGEANRRGLVGSGSLFFPFGMCSGDDNRIFVADKDNHRVLIWGKPPFNNGWNADVCLGQTSFDEREPNRGDFDQVTPESLSFPTSVFFHEETQKLFVVDQGNNRVLIWNKVPSENGVPADLVLGQRDFYSRDVNMGLGSSRANEASLFFPTDVVYGRKGLFISDSGNHRVLVWKELPTENGQAADIVIGQKTFFESKFNRWDEATASTLNDPYGMFLEEDPEDEEDQGRLWICDRGNSRVVVWDELPDPPGHEEEEEDLDNLPPEVEDNELLMGYDEDFEDDDDFDDDDEEEDKELSSA</sequence>
<evidence type="ECO:0000256" key="2">
    <source>
        <dbReference type="SAM" id="MobiDB-lite"/>
    </source>
</evidence>
<dbReference type="SUPFAM" id="SSF63825">
    <property type="entry name" value="YWTD domain"/>
    <property type="match status" value="1"/>
</dbReference>
<dbReference type="Pfam" id="PF01436">
    <property type="entry name" value="NHL"/>
    <property type="match status" value="1"/>
</dbReference>
<dbReference type="EMBL" id="CP048685">
    <property type="protein sequence ID" value="QPJ60953.1"/>
    <property type="molecule type" value="Genomic_DNA"/>
</dbReference>
<gene>
    <name evidence="3" type="ORF">G3M70_03225</name>
</gene>
<evidence type="ECO:0000313" key="3">
    <source>
        <dbReference type="EMBL" id="QPJ60953.1"/>
    </source>
</evidence>
<evidence type="ECO:0000256" key="1">
    <source>
        <dbReference type="ARBA" id="ARBA00022737"/>
    </source>
</evidence>
<feature type="region of interest" description="Disordered" evidence="2">
    <location>
        <begin position="458"/>
        <end position="510"/>
    </location>
</feature>
<feature type="compositionally biased region" description="Basic and acidic residues" evidence="2">
    <location>
        <begin position="1"/>
        <end position="11"/>
    </location>
</feature>
<dbReference type="Gene3D" id="2.120.10.30">
    <property type="entry name" value="TolB, C-terminal domain"/>
    <property type="match status" value="1"/>
</dbReference>
<protein>
    <recommendedName>
        <fullName evidence="5">NHL repeat-containing protein</fullName>
    </recommendedName>
</protein>
<organism evidence="3 4">
    <name type="scientific">Candidatus Nitronauta litoralis</name>
    <dbReference type="NCBI Taxonomy" id="2705533"/>
    <lineage>
        <taxon>Bacteria</taxon>
        <taxon>Pseudomonadati</taxon>
        <taxon>Nitrospinota/Tectimicrobiota group</taxon>
        <taxon>Nitrospinota</taxon>
        <taxon>Nitrospinia</taxon>
        <taxon>Nitrospinales</taxon>
        <taxon>Nitrospinaceae</taxon>
        <taxon>Candidatus Nitronauta</taxon>
    </lineage>
</organism>
<dbReference type="AlphaFoldDB" id="A0A7T0BU80"/>
<dbReference type="CDD" id="cd05819">
    <property type="entry name" value="NHL"/>
    <property type="match status" value="1"/>
</dbReference>
<evidence type="ECO:0000313" key="4">
    <source>
        <dbReference type="Proteomes" id="UP000594688"/>
    </source>
</evidence>
<dbReference type="KEGG" id="nli:G3M70_03225"/>
<feature type="compositionally biased region" description="Basic and acidic residues" evidence="2">
    <location>
        <begin position="63"/>
        <end position="73"/>
    </location>
</feature>
<reference evidence="3 4" key="1">
    <citation type="submission" date="2020-02" db="EMBL/GenBank/DDBJ databases">
        <title>Genomic and physiological characterization of two novel Nitrospinaceae genera.</title>
        <authorList>
            <person name="Mueller A.J."/>
            <person name="Jung M.-Y."/>
            <person name="Strachan C.R."/>
            <person name="Herbold C.W."/>
            <person name="Kirkegaard R.H."/>
            <person name="Daims H."/>
        </authorList>
    </citation>
    <scope>NUCLEOTIDE SEQUENCE [LARGE SCALE GENOMIC DNA]</scope>
    <source>
        <strain evidence="3">EB</strain>
    </source>
</reference>
<evidence type="ECO:0008006" key="5">
    <source>
        <dbReference type="Google" id="ProtNLM"/>
    </source>
</evidence>
<keyword evidence="1" id="KW-0677">Repeat</keyword>
<feature type="region of interest" description="Disordered" evidence="2">
    <location>
        <begin position="1"/>
        <end position="40"/>
    </location>
</feature>
<dbReference type="PANTHER" id="PTHR46388">
    <property type="entry name" value="NHL REPEAT-CONTAINING PROTEIN 2"/>
    <property type="match status" value="1"/>
</dbReference>
<feature type="compositionally biased region" description="Acidic residues" evidence="2">
    <location>
        <begin position="12"/>
        <end position="40"/>
    </location>
</feature>
<dbReference type="InterPro" id="IPR011042">
    <property type="entry name" value="6-blade_b-propeller_TolB-like"/>
</dbReference>
<dbReference type="PANTHER" id="PTHR46388:SF2">
    <property type="entry name" value="NHL REPEAT-CONTAINING PROTEIN 2"/>
    <property type="match status" value="1"/>
</dbReference>
<feature type="region of interest" description="Disordered" evidence="2">
    <location>
        <begin position="59"/>
        <end position="78"/>
    </location>
</feature>